<dbReference type="PANTHER" id="PTHR43122">
    <property type="entry name" value="FERREDOXIN SUBUNIT OF PYRUVATE:FLAVODOXIN OXIDOREDUCTASE-RELATED"/>
    <property type="match status" value="1"/>
</dbReference>
<dbReference type="GO" id="GO:0010181">
    <property type="term" value="F:FMN binding"/>
    <property type="evidence" value="ECO:0007669"/>
    <property type="project" value="InterPro"/>
</dbReference>
<feature type="domain" description="4Fe-4S ferredoxin-type" evidence="2">
    <location>
        <begin position="217"/>
        <end position="241"/>
    </location>
</feature>
<proteinExistence type="predicted"/>
<evidence type="ECO:0000259" key="2">
    <source>
        <dbReference type="PROSITE" id="PS51379"/>
    </source>
</evidence>
<comment type="caution">
    <text evidence="3">The sequence shown here is derived from an EMBL/GenBank/DDBJ whole genome shotgun (WGS) entry which is preliminary data.</text>
</comment>
<keyword evidence="4" id="KW-1185">Reference proteome</keyword>
<feature type="domain" description="Flavodoxin-like" evidence="1">
    <location>
        <begin position="3"/>
        <end position="154"/>
    </location>
</feature>
<dbReference type="InterPro" id="IPR047964">
    <property type="entry name" value="EFR1-like"/>
</dbReference>
<evidence type="ECO:0000259" key="1">
    <source>
        <dbReference type="PROSITE" id="PS50902"/>
    </source>
</evidence>
<feature type="domain" description="4Fe-4S ferredoxin-type" evidence="2">
    <location>
        <begin position="181"/>
        <end position="213"/>
    </location>
</feature>
<evidence type="ECO:0000313" key="4">
    <source>
        <dbReference type="Proteomes" id="UP000253099"/>
    </source>
</evidence>
<dbReference type="PROSITE" id="PS51379">
    <property type="entry name" value="4FE4S_FER_2"/>
    <property type="match status" value="2"/>
</dbReference>
<evidence type="ECO:0000313" key="3">
    <source>
        <dbReference type="EMBL" id="RBQ24178.1"/>
    </source>
</evidence>
<sequence length="264" mass="29675">MGIKAIYFSPTKTTEKIVVEIGKKIAEELKTNLKNINITNKENREDIENIFKPSNEDIIILGLPVYAGRIPEIAEEYINNLKGDKTKAIIVAVYGNRDYDDALLEMKNILEKNNFNLIGAGAFIGEHSFTNKLAHDRPDENDLNIAKSFAKSLAEKIKENKENSTENIPIKGNFPYKERSSLPPVNPATNDDCTECMECVGSCPTEAISNENPKQPEQEKCILCCECIKICPENAKFNNSEAILGLVKMLEENFSERKEPELFI</sequence>
<accession>A0A366MD60</accession>
<dbReference type="Gene3D" id="3.40.50.360">
    <property type="match status" value="1"/>
</dbReference>
<dbReference type="SUPFAM" id="SSF54862">
    <property type="entry name" value="4Fe-4S ferredoxins"/>
    <property type="match status" value="1"/>
</dbReference>
<dbReference type="AlphaFoldDB" id="A0A366MD60"/>
<dbReference type="InterPro" id="IPR029039">
    <property type="entry name" value="Flavoprotein-like_sf"/>
</dbReference>
<dbReference type="Proteomes" id="UP000253099">
    <property type="component" value="Unassembled WGS sequence"/>
</dbReference>
<dbReference type="GO" id="GO:0016491">
    <property type="term" value="F:oxidoreductase activity"/>
    <property type="evidence" value="ECO:0007669"/>
    <property type="project" value="UniProtKB-ARBA"/>
</dbReference>
<dbReference type="PROSITE" id="PS00198">
    <property type="entry name" value="4FE4S_FER_1"/>
    <property type="match status" value="1"/>
</dbReference>
<dbReference type="InterPro" id="IPR008254">
    <property type="entry name" value="Flavodoxin/NO_synth"/>
</dbReference>
<dbReference type="EMBL" id="NIZT01000009">
    <property type="protein sequence ID" value="RBQ24178.1"/>
    <property type="molecule type" value="Genomic_DNA"/>
</dbReference>
<gene>
    <name evidence="3" type="ORF">ALNOE001_04290</name>
</gene>
<organism evidence="3 4">
    <name type="scientific">Candidatus Methanobinarius endosymbioticus</name>
    <dbReference type="NCBI Taxonomy" id="2006182"/>
    <lineage>
        <taxon>Archaea</taxon>
        <taxon>Methanobacteriati</taxon>
        <taxon>Methanobacteriota</taxon>
        <taxon>Methanomada group</taxon>
        <taxon>Methanobacteria</taxon>
        <taxon>Methanobacteriales</taxon>
        <taxon>Methanobacteriaceae</taxon>
        <taxon>Candidatus Methanobinarius</taxon>
    </lineage>
</organism>
<dbReference type="NCBIfam" id="NF038196">
    <property type="entry name" value="ferrodoxin_EFR1"/>
    <property type="match status" value="1"/>
</dbReference>
<dbReference type="PANTHER" id="PTHR43122:SF1">
    <property type="entry name" value="IRON-SULFUR-BINDING PROTEIN"/>
    <property type="match status" value="1"/>
</dbReference>
<reference evidence="3 4" key="1">
    <citation type="submission" date="2018-06" db="EMBL/GenBank/DDBJ databases">
        <title>Genomic insight into two independent archaeal endosymbiosis events.</title>
        <authorList>
            <person name="Lind A.E."/>
            <person name="Lewis W.H."/>
            <person name="Spang A."/>
            <person name="Guy L."/>
            <person name="Embley M.T."/>
            <person name="Ettema T.J.G."/>
        </authorList>
    </citation>
    <scope>NUCLEOTIDE SEQUENCE [LARGE SCALE GENOMIC DNA]</scope>
    <source>
        <strain evidence="3">NOE</strain>
    </source>
</reference>
<dbReference type="Pfam" id="PF00037">
    <property type="entry name" value="Fer4"/>
    <property type="match status" value="1"/>
</dbReference>
<dbReference type="PROSITE" id="PS50902">
    <property type="entry name" value="FLAVODOXIN_LIKE"/>
    <property type="match status" value="1"/>
</dbReference>
<name>A0A366MD60_9EURY</name>
<protein>
    <submittedName>
        <fullName evidence="3">Uncharacterized protein</fullName>
    </submittedName>
</protein>
<dbReference type="SUPFAM" id="SSF52218">
    <property type="entry name" value="Flavoproteins"/>
    <property type="match status" value="1"/>
</dbReference>
<dbReference type="InterPro" id="IPR017896">
    <property type="entry name" value="4Fe4S_Fe-S-bd"/>
</dbReference>
<dbReference type="Gene3D" id="3.30.70.20">
    <property type="match status" value="1"/>
</dbReference>
<dbReference type="InterPro" id="IPR017900">
    <property type="entry name" value="4Fe4S_Fe_S_CS"/>
</dbReference>